<proteinExistence type="predicted"/>
<feature type="region of interest" description="Disordered" evidence="1">
    <location>
        <begin position="48"/>
        <end position="83"/>
    </location>
</feature>
<organism evidence="2">
    <name type="scientific">Brassica cretica</name>
    <name type="common">Mustard</name>
    <dbReference type="NCBI Taxonomy" id="69181"/>
    <lineage>
        <taxon>Eukaryota</taxon>
        <taxon>Viridiplantae</taxon>
        <taxon>Streptophyta</taxon>
        <taxon>Embryophyta</taxon>
        <taxon>Tracheophyta</taxon>
        <taxon>Spermatophyta</taxon>
        <taxon>Magnoliopsida</taxon>
        <taxon>eudicotyledons</taxon>
        <taxon>Gunneridae</taxon>
        <taxon>Pentapetalae</taxon>
        <taxon>rosids</taxon>
        <taxon>malvids</taxon>
        <taxon>Brassicales</taxon>
        <taxon>Brassicaceae</taxon>
        <taxon>Brassiceae</taxon>
        <taxon>Brassica</taxon>
    </lineage>
</organism>
<sequence length="83" mass="9017">MMGEFVFPCAFLREVLNLIIHASTGPGFDHLAVFSYSLQHIELALKSETTDEGLRQSSDDPSKGSEGQTPPGESRTPPRSVTP</sequence>
<evidence type="ECO:0000256" key="1">
    <source>
        <dbReference type="SAM" id="MobiDB-lite"/>
    </source>
</evidence>
<protein>
    <submittedName>
        <fullName evidence="2">Uncharacterized protein</fullName>
    </submittedName>
</protein>
<reference evidence="2" key="1">
    <citation type="submission" date="2019-12" db="EMBL/GenBank/DDBJ databases">
        <title>Genome sequencing and annotation of Brassica cretica.</title>
        <authorList>
            <person name="Studholme D.J."/>
            <person name="Sarris P.F."/>
        </authorList>
    </citation>
    <scope>NUCLEOTIDE SEQUENCE</scope>
    <source>
        <strain evidence="2">PFS-102/07</strain>
        <tissue evidence="2">Leaf</tissue>
    </source>
</reference>
<gene>
    <name evidence="2" type="ORF">F2Q70_00027923</name>
</gene>
<name>A0A8S9LEJ6_BRACR</name>
<accession>A0A8S9LEJ6</accession>
<dbReference type="EMBL" id="QGKY02000094">
    <property type="protein sequence ID" value="KAF2604702.1"/>
    <property type="molecule type" value="Genomic_DNA"/>
</dbReference>
<evidence type="ECO:0000313" key="2">
    <source>
        <dbReference type="EMBL" id="KAF2604702.1"/>
    </source>
</evidence>
<comment type="caution">
    <text evidence="2">The sequence shown here is derived from an EMBL/GenBank/DDBJ whole genome shotgun (WGS) entry which is preliminary data.</text>
</comment>
<feature type="compositionally biased region" description="Basic and acidic residues" evidence="1">
    <location>
        <begin position="48"/>
        <end position="63"/>
    </location>
</feature>
<dbReference type="AlphaFoldDB" id="A0A8S9LEJ6"/>